<evidence type="ECO:0000256" key="2">
    <source>
        <dbReference type="ARBA" id="ARBA00006577"/>
    </source>
</evidence>
<protein>
    <recommendedName>
        <fullName evidence="6">Peptidyl-prolyl cis-trans isomerase</fullName>
        <ecNumber evidence="6">5.2.1.8</ecNumber>
    </recommendedName>
</protein>
<keyword evidence="3 5" id="KW-0697">Rotamase</keyword>
<dbReference type="InterPro" id="IPR036944">
    <property type="entry name" value="PPIase_FKBP_N_sf"/>
</dbReference>
<evidence type="ECO:0000256" key="7">
    <source>
        <dbReference type="SAM" id="SignalP"/>
    </source>
</evidence>
<dbReference type="SUPFAM" id="SSF54534">
    <property type="entry name" value="FKBP-like"/>
    <property type="match status" value="1"/>
</dbReference>
<dbReference type="Pfam" id="PF00254">
    <property type="entry name" value="FKBP_C"/>
    <property type="match status" value="1"/>
</dbReference>
<keyword evidence="10" id="KW-1185">Reference proteome</keyword>
<dbReference type="EC" id="5.2.1.8" evidence="6"/>
<dbReference type="RefSeq" id="WP_158986815.1">
    <property type="nucleotide sequence ID" value="NZ_BAABKY010000002.1"/>
</dbReference>
<dbReference type="Gene3D" id="1.10.287.460">
    <property type="entry name" value="Peptidyl-prolyl cis-trans isomerase, FKBP-type, N-terminal domain"/>
    <property type="match status" value="2"/>
</dbReference>
<dbReference type="Pfam" id="PF01346">
    <property type="entry name" value="FKBP_N"/>
    <property type="match status" value="2"/>
</dbReference>
<evidence type="ECO:0000259" key="8">
    <source>
        <dbReference type="PROSITE" id="PS50059"/>
    </source>
</evidence>
<evidence type="ECO:0000256" key="1">
    <source>
        <dbReference type="ARBA" id="ARBA00000971"/>
    </source>
</evidence>
<dbReference type="InterPro" id="IPR000774">
    <property type="entry name" value="PPIase_FKBP_N"/>
</dbReference>
<evidence type="ECO:0000256" key="3">
    <source>
        <dbReference type="ARBA" id="ARBA00023110"/>
    </source>
</evidence>
<accession>A0ABP9L8N9</accession>
<dbReference type="InterPro" id="IPR046357">
    <property type="entry name" value="PPIase_dom_sf"/>
</dbReference>
<evidence type="ECO:0000313" key="10">
    <source>
        <dbReference type="Proteomes" id="UP001501083"/>
    </source>
</evidence>
<comment type="similarity">
    <text evidence="2 6">Belongs to the FKBP-type PPIase family.</text>
</comment>
<proteinExistence type="inferred from homology"/>
<dbReference type="EMBL" id="BAABKY010000002">
    <property type="protein sequence ID" value="GAA5072765.1"/>
    <property type="molecule type" value="Genomic_DNA"/>
</dbReference>
<dbReference type="Gene3D" id="3.10.50.40">
    <property type="match status" value="1"/>
</dbReference>
<keyword evidence="7" id="KW-0732">Signal</keyword>
<comment type="caution">
    <text evidence="9">The sequence shown here is derived from an EMBL/GenBank/DDBJ whole genome shotgun (WGS) entry which is preliminary data.</text>
</comment>
<dbReference type="PANTHER" id="PTHR43811:SF57">
    <property type="entry name" value="FKBP-TYPE PEPTIDYL-PROLYL CIS-TRANS ISOMERASE FKPA-RELATED"/>
    <property type="match status" value="1"/>
</dbReference>
<feature type="chain" id="PRO_5047516920" description="Peptidyl-prolyl cis-trans isomerase" evidence="7">
    <location>
        <begin position="26"/>
        <end position="311"/>
    </location>
</feature>
<reference evidence="10" key="1">
    <citation type="journal article" date="2019" name="Int. J. Syst. Evol. Microbiol.">
        <title>The Global Catalogue of Microorganisms (GCM) 10K type strain sequencing project: providing services to taxonomists for standard genome sequencing and annotation.</title>
        <authorList>
            <consortium name="The Broad Institute Genomics Platform"/>
            <consortium name="The Broad Institute Genome Sequencing Center for Infectious Disease"/>
            <person name="Wu L."/>
            <person name="Ma J."/>
        </authorList>
    </citation>
    <scope>NUCLEOTIDE SEQUENCE [LARGE SCALE GENOMIC DNA]</scope>
    <source>
        <strain evidence="10">JCM 19212</strain>
    </source>
</reference>
<gene>
    <name evidence="9" type="ORF">GCM10025759_13130</name>
</gene>
<evidence type="ECO:0000256" key="5">
    <source>
        <dbReference type="PROSITE-ProRule" id="PRU00277"/>
    </source>
</evidence>
<evidence type="ECO:0000313" key="9">
    <source>
        <dbReference type="EMBL" id="GAA5072765.1"/>
    </source>
</evidence>
<dbReference type="GO" id="GO:0016853">
    <property type="term" value="F:isomerase activity"/>
    <property type="evidence" value="ECO:0007669"/>
    <property type="project" value="UniProtKB-KW"/>
</dbReference>
<organism evidence="9 10">
    <name type="scientific">Lysobacter panacisoli</name>
    <dbReference type="NCBI Taxonomy" id="1255263"/>
    <lineage>
        <taxon>Bacteria</taxon>
        <taxon>Pseudomonadati</taxon>
        <taxon>Pseudomonadota</taxon>
        <taxon>Gammaproteobacteria</taxon>
        <taxon>Lysobacterales</taxon>
        <taxon>Lysobacteraceae</taxon>
        <taxon>Lysobacter</taxon>
    </lineage>
</organism>
<dbReference type="InterPro" id="IPR001179">
    <property type="entry name" value="PPIase_FKBP_dom"/>
</dbReference>
<comment type="catalytic activity">
    <reaction evidence="1 5 6">
        <text>[protein]-peptidylproline (omega=180) = [protein]-peptidylproline (omega=0)</text>
        <dbReference type="Rhea" id="RHEA:16237"/>
        <dbReference type="Rhea" id="RHEA-COMP:10747"/>
        <dbReference type="Rhea" id="RHEA-COMP:10748"/>
        <dbReference type="ChEBI" id="CHEBI:83833"/>
        <dbReference type="ChEBI" id="CHEBI:83834"/>
        <dbReference type="EC" id="5.2.1.8"/>
    </reaction>
</comment>
<feature type="domain" description="PPIase FKBP-type" evidence="8">
    <location>
        <begin position="224"/>
        <end position="311"/>
    </location>
</feature>
<feature type="signal peptide" evidence="7">
    <location>
        <begin position="1"/>
        <end position="25"/>
    </location>
</feature>
<name>A0ABP9L8N9_9GAMM</name>
<dbReference type="Proteomes" id="UP001501083">
    <property type="component" value="Unassembled WGS sequence"/>
</dbReference>
<evidence type="ECO:0000256" key="4">
    <source>
        <dbReference type="ARBA" id="ARBA00023235"/>
    </source>
</evidence>
<evidence type="ECO:0000256" key="6">
    <source>
        <dbReference type="RuleBase" id="RU003915"/>
    </source>
</evidence>
<dbReference type="PANTHER" id="PTHR43811">
    <property type="entry name" value="FKBP-TYPE PEPTIDYL-PROLYL CIS-TRANS ISOMERASE FKPA"/>
    <property type="match status" value="1"/>
</dbReference>
<sequence length="311" mass="33107">MKAFVRGAAVFLTTAATLIGAAAFAQDKTVLTTEREKTSYMVGTDIAQSIAPVAPDIDLAAFERAIKNAFDGGKPLITEDEAQTVGPALMQRIASRTGQAPAGAKVPDVPKDKVAYLVGADVGRSLVPIKDELELPVLVQAIRTSFAKGKPLLSEAEMGEVRQAFQQKVMAKMQQQVSALGAKNKEEGDKFLAKNKTEKGVFTTGSGLQYMVLRQGSGARPKATDRVRVNYHGTLLDGTVFDSSYDRGQPAEFALNQVIAGWTEGVSMMPVGSKFRFWIPGDLAYGPKGTPGGPIGPNATLVFDVELMGIL</sequence>
<keyword evidence="4 5" id="KW-0413">Isomerase</keyword>
<dbReference type="PROSITE" id="PS50059">
    <property type="entry name" value="FKBP_PPIASE"/>
    <property type="match status" value="1"/>
</dbReference>